<proteinExistence type="predicted"/>
<dbReference type="Proteomes" id="UP000324222">
    <property type="component" value="Unassembled WGS sequence"/>
</dbReference>
<organism evidence="2 3">
    <name type="scientific">Portunus trituberculatus</name>
    <name type="common">Swimming crab</name>
    <name type="synonym">Neptunus trituberculatus</name>
    <dbReference type="NCBI Taxonomy" id="210409"/>
    <lineage>
        <taxon>Eukaryota</taxon>
        <taxon>Metazoa</taxon>
        <taxon>Ecdysozoa</taxon>
        <taxon>Arthropoda</taxon>
        <taxon>Crustacea</taxon>
        <taxon>Multicrustacea</taxon>
        <taxon>Malacostraca</taxon>
        <taxon>Eumalacostraca</taxon>
        <taxon>Eucarida</taxon>
        <taxon>Decapoda</taxon>
        <taxon>Pleocyemata</taxon>
        <taxon>Brachyura</taxon>
        <taxon>Eubrachyura</taxon>
        <taxon>Portunoidea</taxon>
        <taxon>Portunidae</taxon>
        <taxon>Portuninae</taxon>
        <taxon>Portunus</taxon>
    </lineage>
</organism>
<dbReference type="AlphaFoldDB" id="A0A5B7HGW8"/>
<name>A0A5B7HGW8_PORTR</name>
<dbReference type="EMBL" id="VSRR010033262">
    <property type="protein sequence ID" value="MPC71640.1"/>
    <property type="molecule type" value="Genomic_DNA"/>
</dbReference>
<gene>
    <name evidence="2" type="ORF">E2C01_065924</name>
</gene>
<evidence type="ECO:0000256" key="1">
    <source>
        <dbReference type="SAM" id="MobiDB-lite"/>
    </source>
</evidence>
<sequence>MAKTNKGKHQGEQRGEAGDGEEGKHKKRERLQDVGRKGFVEEGRKRRVGGVEGTDGGGGWNYETHIDQRECVQAPVEKLMYRARPAELKV</sequence>
<accession>A0A5B7HGW8</accession>
<keyword evidence="3" id="KW-1185">Reference proteome</keyword>
<feature type="region of interest" description="Disordered" evidence="1">
    <location>
        <begin position="1"/>
        <end position="61"/>
    </location>
</feature>
<protein>
    <submittedName>
        <fullName evidence="2">Uncharacterized protein</fullName>
    </submittedName>
</protein>
<evidence type="ECO:0000313" key="3">
    <source>
        <dbReference type="Proteomes" id="UP000324222"/>
    </source>
</evidence>
<feature type="compositionally biased region" description="Gly residues" evidence="1">
    <location>
        <begin position="50"/>
        <end position="60"/>
    </location>
</feature>
<reference evidence="2 3" key="1">
    <citation type="submission" date="2019-05" db="EMBL/GenBank/DDBJ databases">
        <title>Another draft genome of Portunus trituberculatus and its Hox gene families provides insights of decapod evolution.</title>
        <authorList>
            <person name="Jeong J.-H."/>
            <person name="Song I."/>
            <person name="Kim S."/>
            <person name="Choi T."/>
            <person name="Kim D."/>
            <person name="Ryu S."/>
            <person name="Kim W."/>
        </authorList>
    </citation>
    <scope>NUCLEOTIDE SEQUENCE [LARGE SCALE GENOMIC DNA]</scope>
    <source>
        <tissue evidence="2">Muscle</tissue>
    </source>
</reference>
<feature type="compositionally biased region" description="Basic and acidic residues" evidence="1">
    <location>
        <begin position="9"/>
        <end position="44"/>
    </location>
</feature>
<comment type="caution">
    <text evidence="2">The sequence shown here is derived from an EMBL/GenBank/DDBJ whole genome shotgun (WGS) entry which is preliminary data.</text>
</comment>
<evidence type="ECO:0000313" key="2">
    <source>
        <dbReference type="EMBL" id="MPC71640.1"/>
    </source>
</evidence>